<dbReference type="InterPro" id="IPR015315">
    <property type="entry name" value="DUF1963"/>
</dbReference>
<sequence>MNQRERIVELITDSGLDRVKQSLIELLADSVRLNSEPCPDDEIGIGSSKLGGCPDLPVGVEWPTYGGRPLNLIAQLNLADVQPYEPAQRLPREGFLSFFYDALEQPWGFDPQDKGRFKVIYSEPGLQLQRLPEPEELSEQGNFGAMRLSSQLDTTFPSIDTIEVVQLDLNVDEDELYWELTDQIAGSKDETLIHRMFGHPDTIQNAMQLECQLVTNGIYCGTSDGYDDARAAELAPGSSDWKLLLQVDSEEGIGTIWGIDGRLYFWIREQDLAARNFDHVWVIQQCT</sequence>
<evidence type="ECO:0000313" key="1">
    <source>
        <dbReference type="EMBL" id="MBB3112299.1"/>
    </source>
</evidence>
<dbReference type="PANTHER" id="PTHR36436:SF6">
    <property type="entry name" value="SLL5081 PROTEIN"/>
    <property type="match status" value="1"/>
</dbReference>
<evidence type="ECO:0000313" key="2">
    <source>
        <dbReference type="Proteomes" id="UP000570361"/>
    </source>
</evidence>
<dbReference type="AlphaFoldDB" id="A0A7W5B1B4"/>
<name>A0A7W5B1B4_9BACL</name>
<proteinExistence type="predicted"/>
<dbReference type="InterPro" id="IPR035948">
    <property type="entry name" value="YwqG-like_sf"/>
</dbReference>
<protein>
    <submittedName>
        <fullName evidence="1">Uncharacterized protein YwqG</fullName>
    </submittedName>
</protein>
<organism evidence="1 2">
    <name type="scientific">Paenibacillus phyllosphaerae</name>
    <dbReference type="NCBI Taxonomy" id="274593"/>
    <lineage>
        <taxon>Bacteria</taxon>
        <taxon>Bacillati</taxon>
        <taxon>Bacillota</taxon>
        <taxon>Bacilli</taxon>
        <taxon>Bacillales</taxon>
        <taxon>Paenibacillaceae</taxon>
        <taxon>Paenibacillus</taxon>
    </lineage>
</organism>
<dbReference type="EMBL" id="JACHXK010000011">
    <property type="protein sequence ID" value="MBB3112299.1"/>
    <property type="molecule type" value="Genomic_DNA"/>
</dbReference>
<dbReference type="Pfam" id="PF09234">
    <property type="entry name" value="DUF1963"/>
    <property type="match status" value="1"/>
</dbReference>
<dbReference type="Proteomes" id="UP000570361">
    <property type="component" value="Unassembled WGS sequence"/>
</dbReference>
<gene>
    <name evidence="1" type="ORF">FHS18_004385</name>
</gene>
<accession>A0A7W5B1B4</accession>
<dbReference type="PANTHER" id="PTHR36436">
    <property type="entry name" value="SLL5081 PROTEIN"/>
    <property type="match status" value="1"/>
</dbReference>
<dbReference type="RefSeq" id="WP_183602413.1">
    <property type="nucleotide sequence ID" value="NZ_JACHXK010000011.1"/>
</dbReference>
<dbReference type="Gene3D" id="2.30.320.10">
    <property type="entry name" value="YwqG-like"/>
    <property type="match status" value="1"/>
</dbReference>
<comment type="caution">
    <text evidence="1">The sequence shown here is derived from an EMBL/GenBank/DDBJ whole genome shotgun (WGS) entry which is preliminary data.</text>
</comment>
<keyword evidence="2" id="KW-1185">Reference proteome</keyword>
<dbReference type="SUPFAM" id="SSF103032">
    <property type="entry name" value="Hypothetical protein YwqG"/>
    <property type="match status" value="1"/>
</dbReference>
<reference evidence="1 2" key="1">
    <citation type="submission" date="2020-08" db="EMBL/GenBank/DDBJ databases">
        <title>Genomic Encyclopedia of Type Strains, Phase III (KMG-III): the genomes of soil and plant-associated and newly described type strains.</title>
        <authorList>
            <person name="Whitman W."/>
        </authorList>
    </citation>
    <scope>NUCLEOTIDE SEQUENCE [LARGE SCALE GENOMIC DNA]</scope>
    <source>
        <strain evidence="1 2">CECT 5862</strain>
    </source>
</reference>